<dbReference type="InterPro" id="IPR036291">
    <property type="entry name" value="NAD(P)-bd_dom_sf"/>
</dbReference>
<dbReference type="HOGENOM" id="CLU_010194_44_0_1"/>
<dbReference type="GeneID" id="18240321"/>
<protein>
    <submittedName>
        <fullName evidence="4">Uncharacterized protein</fullName>
    </submittedName>
</protein>
<evidence type="ECO:0000256" key="1">
    <source>
        <dbReference type="ARBA" id="ARBA00006484"/>
    </source>
</evidence>
<dbReference type="OMA" id="ELQWGAN"/>
<dbReference type="SUPFAM" id="SSF51735">
    <property type="entry name" value="NAD(P)-binding Rossmann-fold domains"/>
    <property type="match status" value="1"/>
</dbReference>
<evidence type="ECO:0000313" key="5">
    <source>
        <dbReference type="Proteomes" id="UP000007241"/>
    </source>
</evidence>
<keyword evidence="5" id="KW-1185">Reference proteome</keyword>
<keyword evidence="2" id="KW-0521">NADP</keyword>
<dbReference type="InterPro" id="IPR002347">
    <property type="entry name" value="SDR_fam"/>
</dbReference>
<dbReference type="InParanoid" id="F4NVJ4"/>
<dbReference type="FunCoup" id="F4NVJ4">
    <property type="interactions" value="117"/>
</dbReference>
<dbReference type="Gene3D" id="3.40.50.720">
    <property type="entry name" value="NAD(P)-binding Rossmann-like Domain"/>
    <property type="match status" value="1"/>
</dbReference>
<name>F4NVJ4_BATDJ</name>
<dbReference type="PANTHER" id="PTHR24320:SF282">
    <property type="entry name" value="WW DOMAIN-CONTAINING OXIDOREDUCTASE"/>
    <property type="match status" value="1"/>
</dbReference>
<dbReference type="OrthoDB" id="191139at2759"/>
<evidence type="ECO:0000256" key="3">
    <source>
        <dbReference type="ARBA" id="ARBA00023002"/>
    </source>
</evidence>
<sequence>MSETSKHFTVDAIPDLTGKVVMVTGGNTGIGYEMCLELARKGAQVVMASRSADRAAAAIARIKQQLPQASIEFMHLQLSDLHQVQKASSEYIASGKPLNILINNAGIMASPFKLSMDGIEEQFATNHVGHFLLTTALLPVLLKSHDDKDMPRIVNVSSNYHNKAPLPQGIRFDKINDPGDQDIWQRYGQSKLSNILFSNALNKRYGDRIYINSVHPGFVKTELTRGPTASYGAWFTPLMWVAKAIGAISSQQGALTPLYAATSPDIVKNNAKNRYFVPIAIDSPEGLTDLAKSDDLAEQLWKFTDKLVKQKLGL</sequence>
<accession>F4NVJ4</accession>
<evidence type="ECO:0000313" key="4">
    <source>
        <dbReference type="EMBL" id="EGF83279.1"/>
    </source>
</evidence>
<dbReference type="GO" id="GO:0016491">
    <property type="term" value="F:oxidoreductase activity"/>
    <property type="evidence" value="ECO:0007669"/>
    <property type="project" value="UniProtKB-KW"/>
</dbReference>
<reference evidence="4 5" key="1">
    <citation type="submission" date="2009-12" db="EMBL/GenBank/DDBJ databases">
        <title>The draft genome of Batrachochytrium dendrobatidis.</title>
        <authorList>
            <consortium name="US DOE Joint Genome Institute (JGI-PGF)"/>
            <person name="Kuo A."/>
            <person name="Salamov A."/>
            <person name="Schmutz J."/>
            <person name="Lucas S."/>
            <person name="Pitluck S."/>
            <person name="Rosenblum E."/>
            <person name="Stajich J."/>
            <person name="Eisen M."/>
            <person name="Grigoriev I.V."/>
        </authorList>
    </citation>
    <scope>NUCLEOTIDE SEQUENCE [LARGE SCALE GENOMIC DNA]</scope>
    <source>
        <strain evidence="5">JAM81 / FGSC 10211</strain>
    </source>
</reference>
<organism evidence="4 5">
    <name type="scientific">Batrachochytrium dendrobatidis (strain JAM81 / FGSC 10211)</name>
    <name type="common">Frog chytrid fungus</name>
    <dbReference type="NCBI Taxonomy" id="684364"/>
    <lineage>
        <taxon>Eukaryota</taxon>
        <taxon>Fungi</taxon>
        <taxon>Fungi incertae sedis</taxon>
        <taxon>Chytridiomycota</taxon>
        <taxon>Chytridiomycota incertae sedis</taxon>
        <taxon>Chytridiomycetes</taxon>
        <taxon>Rhizophydiales</taxon>
        <taxon>Rhizophydiales incertae sedis</taxon>
        <taxon>Batrachochytrium</taxon>
    </lineage>
</organism>
<dbReference type="AlphaFoldDB" id="F4NVJ4"/>
<dbReference type="STRING" id="684364.F4NVJ4"/>
<dbReference type="RefSeq" id="XP_006675749.1">
    <property type="nucleotide sequence ID" value="XM_006675686.1"/>
</dbReference>
<keyword evidence="3" id="KW-0560">Oxidoreductase</keyword>
<dbReference type="EMBL" id="GL882879">
    <property type="protein sequence ID" value="EGF83279.1"/>
    <property type="molecule type" value="Genomic_DNA"/>
</dbReference>
<evidence type="ECO:0000256" key="2">
    <source>
        <dbReference type="ARBA" id="ARBA00022857"/>
    </source>
</evidence>
<dbReference type="CDD" id="cd05327">
    <property type="entry name" value="retinol-DH_like_SDR_c_like"/>
    <property type="match status" value="1"/>
</dbReference>
<dbReference type="PRINTS" id="PR00081">
    <property type="entry name" value="GDHRDH"/>
</dbReference>
<dbReference type="PANTHER" id="PTHR24320">
    <property type="entry name" value="RETINOL DEHYDROGENASE"/>
    <property type="match status" value="1"/>
</dbReference>
<proteinExistence type="inferred from homology"/>
<comment type="similarity">
    <text evidence="1">Belongs to the short-chain dehydrogenases/reductases (SDR) family.</text>
</comment>
<dbReference type="Pfam" id="PF00106">
    <property type="entry name" value="adh_short"/>
    <property type="match status" value="1"/>
</dbReference>
<gene>
    <name evidence="4" type="ORF">BATDEDRAFT_34095</name>
</gene>
<dbReference type="Proteomes" id="UP000007241">
    <property type="component" value="Unassembled WGS sequence"/>
</dbReference>